<dbReference type="Pfam" id="PF17938">
    <property type="entry name" value="TetR_C_29"/>
    <property type="match status" value="1"/>
</dbReference>
<evidence type="ECO:0000259" key="4">
    <source>
        <dbReference type="PROSITE" id="PS50977"/>
    </source>
</evidence>
<dbReference type="GO" id="GO:0003677">
    <property type="term" value="F:DNA binding"/>
    <property type="evidence" value="ECO:0007669"/>
    <property type="project" value="UniProtKB-UniRule"/>
</dbReference>
<dbReference type="InterPro" id="IPR001647">
    <property type="entry name" value="HTH_TetR"/>
</dbReference>
<dbReference type="SUPFAM" id="SSF48498">
    <property type="entry name" value="Tetracyclin repressor-like, C-terminal domain"/>
    <property type="match status" value="1"/>
</dbReference>
<gene>
    <name evidence="5" type="ORF">SAMN05892877_1446</name>
</gene>
<dbReference type="RefSeq" id="WP_097143365.1">
    <property type="nucleotide sequence ID" value="NZ_OBQD01000044.1"/>
</dbReference>
<evidence type="ECO:0000256" key="2">
    <source>
        <dbReference type="PROSITE-ProRule" id="PRU00335"/>
    </source>
</evidence>
<keyword evidence="1 2" id="KW-0238">DNA-binding</keyword>
<accession>A0A285V5C3</accession>
<evidence type="ECO:0000256" key="3">
    <source>
        <dbReference type="SAM" id="MobiDB-lite"/>
    </source>
</evidence>
<keyword evidence="6" id="KW-1185">Reference proteome</keyword>
<sequence length="223" mass="25360">MKNNVARPVDREGRKNDPEKTKEDILRVATEEFSAYGLSGGRVDAIAEKTRTSKRMIYYYFGSKEGLYLAVLEKAYRKIRSLEADLELADMPPVEALRTLIASTFDHDENNPDFVRLVSIENIHYASHMKQSSEIGELNLSIVKTIAAVLERGRGEGIFRRDVDAVDLHMLISAFCFFRVSNRYTFGTIFHRDLSAPELYNRHKHMICDAVLAYVRCSETSGG</sequence>
<protein>
    <submittedName>
        <fullName evidence="5">TetR family transcriptional regulator</fullName>
    </submittedName>
</protein>
<dbReference type="SUPFAM" id="SSF46689">
    <property type="entry name" value="Homeodomain-like"/>
    <property type="match status" value="1"/>
</dbReference>
<dbReference type="OrthoDB" id="2356263at2"/>
<organism evidence="5 6">
    <name type="scientific">Rhizobium subbaraonis</name>
    <dbReference type="NCBI Taxonomy" id="908946"/>
    <lineage>
        <taxon>Bacteria</taxon>
        <taxon>Pseudomonadati</taxon>
        <taxon>Pseudomonadota</taxon>
        <taxon>Alphaproteobacteria</taxon>
        <taxon>Hyphomicrobiales</taxon>
        <taxon>Rhizobiaceae</taxon>
        <taxon>Rhizobium/Agrobacterium group</taxon>
        <taxon>Rhizobium</taxon>
    </lineage>
</organism>
<dbReference type="Pfam" id="PF00440">
    <property type="entry name" value="TetR_N"/>
    <property type="match status" value="1"/>
</dbReference>
<proteinExistence type="predicted"/>
<feature type="DNA-binding region" description="H-T-H motif" evidence="2">
    <location>
        <begin position="42"/>
        <end position="61"/>
    </location>
</feature>
<evidence type="ECO:0000313" key="5">
    <source>
        <dbReference type="EMBL" id="SOC48226.1"/>
    </source>
</evidence>
<dbReference type="PANTHER" id="PTHR30328:SF54">
    <property type="entry name" value="HTH-TYPE TRANSCRIPTIONAL REPRESSOR SCO4008"/>
    <property type="match status" value="1"/>
</dbReference>
<reference evidence="5 6" key="1">
    <citation type="submission" date="2017-08" db="EMBL/GenBank/DDBJ databases">
        <authorList>
            <person name="de Groot N.N."/>
        </authorList>
    </citation>
    <scope>NUCLEOTIDE SEQUENCE [LARGE SCALE GENOMIC DNA]</scope>
    <source>
        <strain evidence="5 6">JC85</strain>
    </source>
</reference>
<dbReference type="PRINTS" id="PR00455">
    <property type="entry name" value="HTHTETR"/>
</dbReference>
<dbReference type="Gene3D" id="1.10.357.10">
    <property type="entry name" value="Tetracycline Repressor, domain 2"/>
    <property type="match status" value="1"/>
</dbReference>
<feature type="compositionally biased region" description="Basic and acidic residues" evidence="3">
    <location>
        <begin position="8"/>
        <end position="22"/>
    </location>
</feature>
<dbReference type="InterPro" id="IPR050109">
    <property type="entry name" value="HTH-type_TetR-like_transc_reg"/>
</dbReference>
<dbReference type="PROSITE" id="PS50977">
    <property type="entry name" value="HTH_TETR_2"/>
    <property type="match status" value="1"/>
</dbReference>
<dbReference type="InterPro" id="IPR041474">
    <property type="entry name" value="NicS_C"/>
</dbReference>
<dbReference type="InterPro" id="IPR009057">
    <property type="entry name" value="Homeodomain-like_sf"/>
</dbReference>
<dbReference type="AlphaFoldDB" id="A0A285V5C3"/>
<dbReference type="InterPro" id="IPR036271">
    <property type="entry name" value="Tet_transcr_reg_TetR-rel_C_sf"/>
</dbReference>
<name>A0A285V5C3_9HYPH</name>
<feature type="region of interest" description="Disordered" evidence="3">
    <location>
        <begin position="1"/>
        <end position="22"/>
    </location>
</feature>
<evidence type="ECO:0000313" key="6">
    <source>
        <dbReference type="Proteomes" id="UP000219167"/>
    </source>
</evidence>
<evidence type="ECO:0000256" key="1">
    <source>
        <dbReference type="ARBA" id="ARBA00023125"/>
    </source>
</evidence>
<dbReference type="EMBL" id="OBQD01000044">
    <property type="protein sequence ID" value="SOC48226.1"/>
    <property type="molecule type" value="Genomic_DNA"/>
</dbReference>
<feature type="domain" description="HTH tetR-type" evidence="4">
    <location>
        <begin position="19"/>
        <end position="79"/>
    </location>
</feature>
<dbReference type="PANTHER" id="PTHR30328">
    <property type="entry name" value="TRANSCRIPTIONAL REPRESSOR"/>
    <property type="match status" value="1"/>
</dbReference>
<dbReference type="Proteomes" id="UP000219167">
    <property type="component" value="Unassembled WGS sequence"/>
</dbReference>